<accession>A0A1M5IZK6</accession>
<sequence>MQFKHPEILWALLLLLIPIFIHLFQLRRFKKTPFTNVAMLQQVVSESRKSNNLKKWFLLVTRMLLLTALVIAFAQPFSASETALKEKETIIYLDNSFSMQARHNGLSLLEKSVQDLLKNLGEDDVFTLFTNEETFRQVRLMDIQNRLLSLTYSHEQMELDAIALKANSLFSDDGNTAKHLVLISDFQQTLGTPIQNNAETQFHYVPVRPRENGNISLDSLYVEDLFSDQSKLTVLLSGGERDESIPVSLYNGEQLIAKSSATFENNGKASLVLSIPAQETLKGRVEIQENGLDYDNRFFFNIDEPERIQVLTITDSDANYLRKLYTPDEFELNIFELDQLDYSVLDRQNVVVLNQLKTIPNGLQQVLRTFRANGGTIIFIPASGVDPSSYNTFLSTYFGTQFKQSQTIGKKITDITFDHPLYENVFEKRVYNFQYPQVNTYYEVLTNAPRILSMEGDTPFLSGIDGFYFFTAPLELENTNFKSSPLIVPTFYNMAAFSLKMPDIYHTLGKPVAVDLSLDMGNDAVLNVAQEGYEFIPRQQTYANKVQLTFDENPIKDGIYTIKKELDSLSNISFNYPRKESDLSYTNLENFEEVSLQESVSGLFDYLKAENTITAYWKWFVILALLLALLEVIIQKVIR</sequence>
<evidence type="ECO:0000256" key="1">
    <source>
        <dbReference type="SAM" id="Phobius"/>
    </source>
</evidence>
<keyword evidence="1 3" id="KW-0812">Transmembrane</keyword>
<dbReference type="EMBL" id="FQWL01000001">
    <property type="protein sequence ID" value="SHG33744.1"/>
    <property type="molecule type" value="Genomic_DNA"/>
</dbReference>
<gene>
    <name evidence="3" type="ORF">SAMN04488116_1028</name>
</gene>
<dbReference type="Proteomes" id="UP000184532">
    <property type="component" value="Unassembled WGS sequence"/>
</dbReference>
<dbReference type="PANTHER" id="PTHR37464">
    <property type="entry name" value="BLL2463 PROTEIN"/>
    <property type="match status" value="1"/>
</dbReference>
<dbReference type="Pfam" id="PF07584">
    <property type="entry name" value="BatA"/>
    <property type="match status" value="1"/>
</dbReference>
<evidence type="ECO:0000313" key="3">
    <source>
        <dbReference type="EMBL" id="SHG33744.1"/>
    </source>
</evidence>
<keyword evidence="1" id="KW-0472">Membrane</keyword>
<dbReference type="InterPro" id="IPR029062">
    <property type="entry name" value="Class_I_gatase-like"/>
</dbReference>
<dbReference type="STRING" id="570519.SAMN04488116_1028"/>
<feature type="transmembrane region" description="Helical" evidence="1">
    <location>
        <begin position="6"/>
        <end position="24"/>
    </location>
</feature>
<dbReference type="SUPFAM" id="SSF52317">
    <property type="entry name" value="Class I glutamine amidotransferase-like"/>
    <property type="match status" value="1"/>
</dbReference>
<dbReference type="NCBIfam" id="TIGR02226">
    <property type="entry name" value="two_anch"/>
    <property type="match status" value="1"/>
</dbReference>
<keyword evidence="1" id="KW-1133">Transmembrane helix</keyword>
<organism evidence="3 4">
    <name type="scientific">Flagellimonas flava</name>
    <dbReference type="NCBI Taxonomy" id="570519"/>
    <lineage>
        <taxon>Bacteria</taxon>
        <taxon>Pseudomonadati</taxon>
        <taxon>Bacteroidota</taxon>
        <taxon>Flavobacteriia</taxon>
        <taxon>Flavobacteriales</taxon>
        <taxon>Flavobacteriaceae</taxon>
        <taxon>Flagellimonas</taxon>
    </lineage>
</organism>
<dbReference type="PANTHER" id="PTHR37464:SF1">
    <property type="entry name" value="BLL2463 PROTEIN"/>
    <property type="match status" value="1"/>
</dbReference>
<protein>
    <submittedName>
        <fullName evidence="3">N-terminal double-transmembrane domain-containing protein</fullName>
    </submittedName>
</protein>
<evidence type="ECO:0000259" key="2">
    <source>
        <dbReference type="Pfam" id="PF07584"/>
    </source>
</evidence>
<name>A0A1M5IZK6_9FLAO</name>
<dbReference type="RefSeq" id="WP_073176858.1">
    <property type="nucleotide sequence ID" value="NZ_FQWL01000001.1"/>
</dbReference>
<evidence type="ECO:0000313" key="4">
    <source>
        <dbReference type="Proteomes" id="UP000184532"/>
    </source>
</evidence>
<keyword evidence="4" id="KW-1185">Reference proteome</keyword>
<dbReference type="InterPro" id="IPR036465">
    <property type="entry name" value="vWFA_dom_sf"/>
</dbReference>
<feature type="domain" description="Aerotolerance regulator N-terminal" evidence="2">
    <location>
        <begin position="1"/>
        <end position="76"/>
    </location>
</feature>
<dbReference type="Gene3D" id="3.40.50.410">
    <property type="entry name" value="von Willebrand factor, type A domain"/>
    <property type="match status" value="1"/>
</dbReference>
<feature type="transmembrane region" description="Helical" evidence="1">
    <location>
        <begin position="616"/>
        <end position="634"/>
    </location>
</feature>
<feature type="transmembrane region" description="Helical" evidence="1">
    <location>
        <begin position="56"/>
        <end position="77"/>
    </location>
</feature>
<dbReference type="OrthoDB" id="9810200at2"/>
<reference evidence="4" key="1">
    <citation type="submission" date="2016-11" db="EMBL/GenBank/DDBJ databases">
        <authorList>
            <person name="Varghese N."/>
            <person name="Submissions S."/>
        </authorList>
    </citation>
    <scope>NUCLEOTIDE SEQUENCE [LARGE SCALE GENOMIC DNA]</scope>
    <source>
        <strain evidence="4">DSM 22638</strain>
    </source>
</reference>
<dbReference type="AlphaFoldDB" id="A0A1M5IZK6"/>
<dbReference type="InterPro" id="IPR011933">
    <property type="entry name" value="Double_TM_dom"/>
</dbReference>
<proteinExistence type="predicted"/>
<dbReference type="InterPro" id="IPR024163">
    <property type="entry name" value="Aerotolerance_reg_N"/>
</dbReference>